<protein>
    <recommendedName>
        <fullName evidence="2">ATP-grasp domain-containing protein</fullName>
    </recommendedName>
</protein>
<dbReference type="Pfam" id="PF02655">
    <property type="entry name" value="ATP-grasp_3"/>
    <property type="match status" value="1"/>
</dbReference>
<name>A0A7W6GDW6_9HYPH</name>
<keyword evidence="4" id="KW-1185">Reference proteome</keyword>
<dbReference type="GO" id="GO:0046872">
    <property type="term" value="F:metal ion binding"/>
    <property type="evidence" value="ECO:0007669"/>
    <property type="project" value="InterPro"/>
</dbReference>
<dbReference type="InterPro" id="IPR011761">
    <property type="entry name" value="ATP-grasp"/>
</dbReference>
<evidence type="ECO:0000313" key="3">
    <source>
        <dbReference type="EMBL" id="MBB3972226.1"/>
    </source>
</evidence>
<proteinExistence type="predicted"/>
<comment type="caution">
    <text evidence="3">The sequence shown here is derived from an EMBL/GenBank/DDBJ whole genome shotgun (WGS) entry which is preliminary data.</text>
</comment>
<dbReference type="InterPro" id="IPR016677">
    <property type="entry name" value="UCP016817_carboligase"/>
</dbReference>
<evidence type="ECO:0000256" key="1">
    <source>
        <dbReference type="PROSITE-ProRule" id="PRU00409"/>
    </source>
</evidence>
<dbReference type="AlphaFoldDB" id="A0A7W6GDW6"/>
<dbReference type="PIRSF" id="PIRSF016817">
    <property type="entry name" value="UCP016817_carboligase"/>
    <property type="match status" value="1"/>
</dbReference>
<dbReference type="Gene3D" id="3.30.470.20">
    <property type="entry name" value="ATP-grasp fold, B domain"/>
    <property type="match status" value="1"/>
</dbReference>
<dbReference type="EMBL" id="JACIDR010000001">
    <property type="protein sequence ID" value="MBB3972226.1"/>
    <property type="molecule type" value="Genomic_DNA"/>
</dbReference>
<dbReference type="GO" id="GO:0005524">
    <property type="term" value="F:ATP binding"/>
    <property type="evidence" value="ECO:0007669"/>
    <property type="project" value="UniProtKB-UniRule"/>
</dbReference>
<organism evidence="3 4">
    <name type="scientific">Hansschlegelia beijingensis</name>
    <dbReference type="NCBI Taxonomy" id="1133344"/>
    <lineage>
        <taxon>Bacteria</taxon>
        <taxon>Pseudomonadati</taxon>
        <taxon>Pseudomonadota</taxon>
        <taxon>Alphaproteobacteria</taxon>
        <taxon>Hyphomicrobiales</taxon>
        <taxon>Methylopilaceae</taxon>
        <taxon>Hansschlegelia</taxon>
    </lineage>
</organism>
<evidence type="ECO:0000259" key="2">
    <source>
        <dbReference type="PROSITE" id="PS50975"/>
    </source>
</evidence>
<dbReference type="InterPro" id="IPR003806">
    <property type="entry name" value="ATP-grasp_PylC-type"/>
</dbReference>
<reference evidence="3 4" key="1">
    <citation type="submission" date="2020-08" db="EMBL/GenBank/DDBJ databases">
        <title>Genomic Encyclopedia of Type Strains, Phase IV (KMG-IV): sequencing the most valuable type-strain genomes for metagenomic binning, comparative biology and taxonomic classification.</title>
        <authorList>
            <person name="Goeker M."/>
        </authorList>
    </citation>
    <scope>NUCLEOTIDE SEQUENCE [LARGE SCALE GENOMIC DNA]</scope>
    <source>
        <strain evidence="3 4">DSM 25481</strain>
    </source>
</reference>
<sequence length="387" mass="39920">MNSRARSPSDAYDVALIALSARALARSARRAGLRAIALDLFADADTSEHAVKAARVRAARRSLGFDPRALSIALEENVPKGLPVVLGAGFEHAPRMMSALRARNPLIGAAPATVRLLKDPVRFATLLAELGVPHPELVAAAGEQILSKRRGGAGGAHIRAAEGLPGRGRYFQKQVNGRPVSALFLSDGRQAEVVSFSEQWADPTPSAPFRYGGAVGPVALDAAVAGRVGAALSRIVAATGLVGLASADLLVSDADAAFWLLEINPRPGATLDVFDRAPSPALLGLHLAACEGALPSASFDFPCAQAAGVVYAEAPTSVASLRRPVWTADWPACEDSVPAGAPLCTVIAAGGSPSAARALFFERRASLLASLRAAIPRACGQLTMVSG</sequence>
<keyword evidence="1" id="KW-0547">Nucleotide-binding</keyword>
<evidence type="ECO:0000313" key="4">
    <source>
        <dbReference type="Proteomes" id="UP000528964"/>
    </source>
</evidence>
<dbReference type="PROSITE" id="PS50975">
    <property type="entry name" value="ATP_GRASP"/>
    <property type="match status" value="1"/>
</dbReference>
<dbReference type="Proteomes" id="UP000528964">
    <property type="component" value="Unassembled WGS sequence"/>
</dbReference>
<gene>
    <name evidence="3" type="ORF">GGR24_000859</name>
</gene>
<feature type="domain" description="ATP-grasp" evidence="2">
    <location>
        <begin position="217"/>
        <end position="291"/>
    </location>
</feature>
<dbReference type="RefSeq" id="WP_183394024.1">
    <property type="nucleotide sequence ID" value="NZ_JACIDR010000001.1"/>
</dbReference>
<accession>A0A7W6GDW6</accession>
<dbReference type="SUPFAM" id="SSF56059">
    <property type="entry name" value="Glutathione synthetase ATP-binding domain-like"/>
    <property type="match status" value="1"/>
</dbReference>
<keyword evidence="1" id="KW-0067">ATP-binding</keyword>